<name>A0ABT0GHQ7_9GAMM</name>
<dbReference type="InterPro" id="IPR025566">
    <property type="entry name" value="DUF4331"/>
</dbReference>
<accession>A0ABT0GHQ7</accession>
<keyword evidence="3" id="KW-1185">Reference proteome</keyword>
<dbReference type="Pfam" id="PF14224">
    <property type="entry name" value="DUF4331"/>
    <property type="match status" value="1"/>
</dbReference>
<gene>
    <name evidence="2" type="ORF">M0G41_10395</name>
</gene>
<evidence type="ECO:0000313" key="2">
    <source>
        <dbReference type="EMBL" id="MCK7594082.1"/>
    </source>
</evidence>
<feature type="signal peptide" evidence="1">
    <location>
        <begin position="1"/>
        <end position="21"/>
    </location>
</feature>
<dbReference type="RefSeq" id="WP_248209036.1">
    <property type="nucleotide sequence ID" value="NZ_JALNMH010000008.1"/>
</dbReference>
<proteinExistence type="predicted"/>
<dbReference type="EMBL" id="JALNMH010000008">
    <property type="protein sequence ID" value="MCK7594082.1"/>
    <property type="molecule type" value="Genomic_DNA"/>
</dbReference>
<feature type="chain" id="PRO_5046348959" evidence="1">
    <location>
        <begin position="22"/>
        <end position="481"/>
    </location>
</feature>
<protein>
    <submittedName>
        <fullName evidence="2">DUF4331 domain-containing protein</fullName>
    </submittedName>
</protein>
<organism evidence="2 3">
    <name type="scientific">Pseudomarimonas salicorniae</name>
    <dbReference type="NCBI Taxonomy" id="2933270"/>
    <lineage>
        <taxon>Bacteria</taxon>
        <taxon>Pseudomonadati</taxon>
        <taxon>Pseudomonadota</taxon>
        <taxon>Gammaproteobacteria</taxon>
        <taxon>Lysobacterales</taxon>
        <taxon>Lysobacteraceae</taxon>
        <taxon>Pseudomarimonas</taxon>
    </lineage>
</organism>
<evidence type="ECO:0000313" key="3">
    <source>
        <dbReference type="Proteomes" id="UP001431449"/>
    </source>
</evidence>
<evidence type="ECO:0000256" key="1">
    <source>
        <dbReference type="SAM" id="SignalP"/>
    </source>
</evidence>
<comment type="caution">
    <text evidence="2">The sequence shown here is derived from an EMBL/GenBank/DDBJ whole genome shotgun (WGS) entry which is preliminary data.</text>
</comment>
<keyword evidence="1" id="KW-0732">Signal</keyword>
<sequence length="481" mass="50878">MYRTALLASLGLALSASLCSAADHRDGTLAASDPSADLNDVYLFINPNDASELVAIVTFHPDAPRDARFSDAVEYRMHFDNGATGGRNTITCTFPRGVDVNCSGLGGALSVQGGIDRTLSNGDLRVFTGLRDDPFFFDGPAFNRTRADLAPRFTNPGVNSFRNFNTLIIAMGIKHARLTNGGANPILKVYGSSNRIGDTGISAGHSGMWFDASNPGHGLVLQALGTGVSAPDAPRQMVAYWAVYDNAGNQLNVYGVGNIDGDSVSIPVSSDINGRFPPGSSASIQNVPFGTLDFDFTGCNSGTMRANPTRTGFAPVEIPLTRLTPVEDLPCTFFREGQIDRNGRPAVNTALINVIGPDNGLKNTYNQAEDIDSWPGLFQAEMQANLSALDTLDGVSGNALLPAATLASVLVDDRLQIDTRQAQCNQYLAVELSIAGQCGGRTLERDVIDDSLGAIVGPGVSDNVGLDDTFLPNFPFIGPPR</sequence>
<dbReference type="Proteomes" id="UP001431449">
    <property type="component" value="Unassembled WGS sequence"/>
</dbReference>
<reference evidence="2" key="1">
    <citation type="submission" date="2022-04" db="EMBL/GenBank/DDBJ databases">
        <title>Lysobacter sp. CAU 1642 isolated from sea sand.</title>
        <authorList>
            <person name="Kim W."/>
        </authorList>
    </citation>
    <scope>NUCLEOTIDE SEQUENCE</scope>
    <source>
        <strain evidence="2">CAU 1642</strain>
    </source>
</reference>